<keyword evidence="2" id="KW-0472">Membrane</keyword>
<dbReference type="EMBL" id="ML992668">
    <property type="protein sequence ID" value="KAF2214549.1"/>
    <property type="molecule type" value="Genomic_DNA"/>
</dbReference>
<evidence type="ECO:0000313" key="4">
    <source>
        <dbReference type="Proteomes" id="UP000799539"/>
    </source>
</evidence>
<keyword evidence="4" id="KW-1185">Reference proteome</keyword>
<dbReference type="OrthoDB" id="3646605at2759"/>
<dbReference type="AlphaFoldDB" id="A0A6A6FM76"/>
<keyword evidence="2" id="KW-1133">Transmembrane helix</keyword>
<feature type="transmembrane region" description="Helical" evidence="2">
    <location>
        <begin position="42"/>
        <end position="59"/>
    </location>
</feature>
<gene>
    <name evidence="3" type="ORF">CERZMDRAFT_95811</name>
</gene>
<reference evidence="3" key="1">
    <citation type="journal article" date="2020" name="Stud. Mycol.">
        <title>101 Dothideomycetes genomes: a test case for predicting lifestyles and emergence of pathogens.</title>
        <authorList>
            <person name="Haridas S."/>
            <person name="Albert R."/>
            <person name="Binder M."/>
            <person name="Bloem J."/>
            <person name="Labutti K."/>
            <person name="Salamov A."/>
            <person name="Andreopoulos B."/>
            <person name="Baker S."/>
            <person name="Barry K."/>
            <person name="Bills G."/>
            <person name="Bluhm B."/>
            <person name="Cannon C."/>
            <person name="Castanera R."/>
            <person name="Culley D."/>
            <person name="Daum C."/>
            <person name="Ezra D."/>
            <person name="Gonzalez J."/>
            <person name="Henrissat B."/>
            <person name="Kuo A."/>
            <person name="Liang C."/>
            <person name="Lipzen A."/>
            <person name="Lutzoni F."/>
            <person name="Magnuson J."/>
            <person name="Mondo S."/>
            <person name="Nolan M."/>
            <person name="Ohm R."/>
            <person name="Pangilinan J."/>
            <person name="Park H.-J."/>
            <person name="Ramirez L."/>
            <person name="Alfaro M."/>
            <person name="Sun H."/>
            <person name="Tritt A."/>
            <person name="Yoshinaga Y."/>
            <person name="Zwiers L.-H."/>
            <person name="Turgeon B."/>
            <person name="Goodwin S."/>
            <person name="Spatafora J."/>
            <person name="Crous P."/>
            <person name="Grigoriev I."/>
        </authorList>
    </citation>
    <scope>NUCLEOTIDE SEQUENCE</scope>
    <source>
        <strain evidence="3">SCOH1-5</strain>
    </source>
</reference>
<proteinExistence type="predicted"/>
<name>A0A6A6FM76_9PEZI</name>
<evidence type="ECO:0000256" key="2">
    <source>
        <dbReference type="SAM" id="Phobius"/>
    </source>
</evidence>
<feature type="compositionally biased region" description="Polar residues" evidence="1">
    <location>
        <begin position="19"/>
        <end position="28"/>
    </location>
</feature>
<sequence>MAKKTKSKKTAPATKQEQHIVQTKSATSTNGKNMGFRFVQGALMRAPFLLLGTLILYWLKQNEYISSGADSSTGSAGSGFPLSQVLVVNIASEACVKVWWMFLRENETGTKA</sequence>
<organism evidence="3 4">
    <name type="scientific">Cercospora zeae-maydis SCOH1-5</name>
    <dbReference type="NCBI Taxonomy" id="717836"/>
    <lineage>
        <taxon>Eukaryota</taxon>
        <taxon>Fungi</taxon>
        <taxon>Dikarya</taxon>
        <taxon>Ascomycota</taxon>
        <taxon>Pezizomycotina</taxon>
        <taxon>Dothideomycetes</taxon>
        <taxon>Dothideomycetidae</taxon>
        <taxon>Mycosphaerellales</taxon>
        <taxon>Mycosphaerellaceae</taxon>
        <taxon>Cercospora</taxon>
    </lineage>
</organism>
<evidence type="ECO:0000313" key="3">
    <source>
        <dbReference type="EMBL" id="KAF2214549.1"/>
    </source>
</evidence>
<keyword evidence="2" id="KW-0812">Transmembrane</keyword>
<evidence type="ECO:0000256" key="1">
    <source>
        <dbReference type="SAM" id="MobiDB-lite"/>
    </source>
</evidence>
<protein>
    <submittedName>
        <fullName evidence="3">Uncharacterized protein</fullName>
    </submittedName>
</protein>
<dbReference type="Proteomes" id="UP000799539">
    <property type="component" value="Unassembled WGS sequence"/>
</dbReference>
<accession>A0A6A6FM76</accession>
<feature type="region of interest" description="Disordered" evidence="1">
    <location>
        <begin position="1"/>
        <end position="28"/>
    </location>
</feature>